<proteinExistence type="predicted"/>
<name>A0A182KI54_9DIPT</name>
<protein>
    <submittedName>
        <fullName evidence="1">Uncharacterized protein</fullName>
    </submittedName>
</protein>
<reference evidence="2" key="1">
    <citation type="submission" date="2013-03" db="EMBL/GenBank/DDBJ databases">
        <title>The Genome Sequence of Anopheles christyi ACHKN1017.</title>
        <authorList>
            <consortium name="The Broad Institute Genomics Platform"/>
            <person name="Neafsey D.E."/>
            <person name="Besansky N."/>
            <person name="Walker B."/>
            <person name="Young S.K."/>
            <person name="Zeng Q."/>
            <person name="Gargeya S."/>
            <person name="Fitzgerald M."/>
            <person name="Haas B."/>
            <person name="Abouelleil A."/>
            <person name="Allen A.W."/>
            <person name="Alvarado L."/>
            <person name="Arachchi H.M."/>
            <person name="Berlin A.M."/>
            <person name="Chapman S.B."/>
            <person name="Gainer-Dewar J."/>
            <person name="Goldberg J."/>
            <person name="Griggs A."/>
            <person name="Gujja S."/>
            <person name="Hansen M."/>
            <person name="Howarth C."/>
            <person name="Imamovic A."/>
            <person name="Ireland A."/>
            <person name="Larimer J."/>
            <person name="McCowan C."/>
            <person name="Murphy C."/>
            <person name="Pearson M."/>
            <person name="Poon T.W."/>
            <person name="Priest M."/>
            <person name="Roberts A."/>
            <person name="Saif S."/>
            <person name="Shea T."/>
            <person name="Sisk P."/>
            <person name="Sykes S."/>
            <person name="Wortman J."/>
            <person name="Nusbaum C."/>
            <person name="Birren B."/>
        </authorList>
    </citation>
    <scope>NUCLEOTIDE SEQUENCE [LARGE SCALE GENOMIC DNA]</scope>
    <source>
        <strain evidence="2">ACHKN1017</strain>
    </source>
</reference>
<dbReference type="Proteomes" id="UP000075881">
    <property type="component" value="Unassembled WGS sequence"/>
</dbReference>
<dbReference type="AlphaFoldDB" id="A0A182KI54"/>
<evidence type="ECO:0000313" key="2">
    <source>
        <dbReference type="Proteomes" id="UP000075881"/>
    </source>
</evidence>
<sequence>MMLRGCCWRRRRCGTSSERRLLWVWDRIRTGELENSGNGIKRMRAVWMRMMRGRGGSLASG</sequence>
<accession>A0A182KI54</accession>
<keyword evidence="2" id="KW-1185">Reference proteome</keyword>
<evidence type="ECO:0000313" key="1">
    <source>
        <dbReference type="EnsemblMetazoa" id="ACHR014148-PA"/>
    </source>
</evidence>
<dbReference type="VEuPathDB" id="VectorBase:ACHR014148"/>
<reference evidence="1" key="2">
    <citation type="submission" date="2020-05" db="UniProtKB">
        <authorList>
            <consortium name="EnsemblMetazoa"/>
        </authorList>
    </citation>
    <scope>IDENTIFICATION</scope>
    <source>
        <strain evidence="1">ACHKN1017</strain>
    </source>
</reference>
<dbReference type="EnsemblMetazoa" id="ACHR014148-RA">
    <property type="protein sequence ID" value="ACHR014148-PA"/>
    <property type="gene ID" value="ACHR014148"/>
</dbReference>
<organism evidence="1 2">
    <name type="scientific">Anopheles christyi</name>
    <dbReference type="NCBI Taxonomy" id="43041"/>
    <lineage>
        <taxon>Eukaryota</taxon>
        <taxon>Metazoa</taxon>
        <taxon>Ecdysozoa</taxon>
        <taxon>Arthropoda</taxon>
        <taxon>Hexapoda</taxon>
        <taxon>Insecta</taxon>
        <taxon>Pterygota</taxon>
        <taxon>Neoptera</taxon>
        <taxon>Endopterygota</taxon>
        <taxon>Diptera</taxon>
        <taxon>Nematocera</taxon>
        <taxon>Culicoidea</taxon>
        <taxon>Culicidae</taxon>
        <taxon>Anophelinae</taxon>
        <taxon>Anopheles</taxon>
    </lineage>
</organism>